<feature type="binding site" evidence="6">
    <location>
        <begin position="58"/>
        <end position="59"/>
    </location>
    <ligand>
        <name>NAD(+)</name>
        <dbReference type="ChEBI" id="CHEBI:57540"/>
    </ligand>
</feature>
<dbReference type="SUPFAM" id="SSF111331">
    <property type="entry name" value="NAD kinase/diacylglycerol kinase-like"/>
    <property type="match status" value="1"/>
</dbReference>
<evidence type="ECO:0000256" key="6">
    <source>
        <dbReference type="HAMAP-Rule" id="MF_00361"/>
    </source>
</evidence>
<feature type="binding site" evidence="6">
    <location>
        <position position="162"/>
    </location>
    <ligand>
        <name>NAD(+)</name>
        <dbReference type="ChEBI" id="CHEBI:57540"/>
    </ligand>
</feature>
<evidence type="ECO:0000313" key="9">
    <source>
        <dbReference type="Proteomes" id="UP000521676"/>
    </source>
</evidence>
<dbReference type="InterPro" id="IPR017438">
    <property type="entry name" value="ATP-NAD_kinase_N"/>
</dbReference>
<evidence type="ECO:0000256" key="3">
    <source>
        <dbReference type="ARBA" id="ARBA00022857"/>
    </source>
</evidence>
<feature type="active site" description="Proton acceptor" evidence="6">
    <location>
        <position position="58"/>
    </location>
</feature>
<dbReference type="GO" id="GO:0005524">
    <property type="term" value="F:ATP binding"/>
    <property type="evidence" value="ECO:0007669"/>
    <property type="project" value="UniProtKB-KW"/>
</dbReference>
<dbReference type="EC" id="2.7.1.23" evidence="6"/>
<comment type="catalytic activity">
    <reaction evidence="5 6">
        <text>NAD(+) + ATP = ADP + NADP(+) + H(+)</text>
        <dbReference type="Rhea" id="RHEA:18629"/>
        <dbReference type="ChEBI" id="CHEBI:15378"/>
        <dbReference type="ChEBI" id="CHEBI:30616"/>
        <dbReference type="ChEBI" id="CHEBI:57540"/>
        <dbReference type="ChEBI" id="CHEBI:58349"/>
        <dbReference type="ChEBI" id="CHEBI:456216"/>
        <dbReference type="EC" id="2.7.1.23"/>
    </reaction>
</comment>
<dbReference type="Proteomes" id="UP000521676">
    <property type="component" value="Unassembled WGS sequence"/>
</dbReference>
<dbReference type="PANTHER" id="PTHR20275:SF0">
    <property type="entry name" value="NAD KINASE"/>
    <property type="match status" value="1"/>
</dbReference>
<dbReference type="EMBL" id="CP128400">
    <property type="protein sequence ID" value="WJW69241.1"/>
    <property type="molecule type" value="Genomic_DNA"/>
</dbReference>
<name>A0A8T7M5H1_9CHLR</name>
<evidence type="ECO:0000313" key="8">
    <source>
        <dbReference type="EMBL" id="WJW69241.1"/>
    </source>
</evidence>
<dbReference type="Proteomes" id="UP001431572">
    <property type="component" value="Chromosome 2"/>
</dbReference>
<dbReference type="GO" id="GO:0019674">
    <property type="term" value="P:NAD+ metabolic process"/>
    <property type="evidence" value="ECO:0007669"/>
    <property type="project" value="InterPro"/>
</dbReference>
<dbReference type="InterPro" id="IPR002504">
    <property type="entry name" value="NADK"/>
</dbReference>
<feature type="binding site" evidence="6">
    <location>
        <position position="197"/>
    </location>
    <ligand>
        <name>NAD(+)</name>
        <dbReference type="ChEBI" id="CHEBI:57540"/>
    </ligand>
</feature>
<keyword evidence="3 6" id="KW-0521">NADP</keyword>
<dbReference type="InterPro" id="IPR017437">
    <property type="entry name" value="ATP-NAD_kinase_PpnK-typ_C"/>
</dbReference>
<evidence type="ECO:0000256" key="1">
    <source>
        <dbReference type="ARBA" id="ARBA00022679"/>
    </source>
</evidence>
<comment type="similarity">
    <text evidence="6">Belongs to the NAD kinase family.</text>
</comment>
<dbReference type="HAMAP" id="MF_00361">
    <property type="entry name" value="NAD_kinase"/>
    <property type="match status" value="1"/>
</dbReference>
<protein>
    <recommendedName>
        <fullName evidence="6">NAD kinase</fullName>
        <ecNumber evidence="6">2.7.1.23</ecNumber>
    </recommendedName>
    <alternativeName>
        <fullName evidence="6">ATP-dependent NAD kinase</fullName>
    </alternativeName>
</protein>
<organism evidence="7 9">
    <name type="scientific">Candidatus Chlorohelix allophototropha</name>
    <dbReference type="NCBI Taxonomy" id="3003348"/>
    <lineage>
        <taxon>Bacteria</taxon>
        <taxon>Bacillati</taxon>
        <taxon>Chloroflexota</taxon>
        <taxon>Chloroflexia</taxon>
        <taxon>Candidatus Chloroheliales</taxon>
        <taxon>Candidatus Chloroheliaceae</taxon>
        <taxon>Candidatus Chlorohelix</taxon>
    </lineage>
</organism>
<feature type="binding site" evidence="6">
    <location>
        <position position="63"/>
    </location>
    <ligand>
        <name>NAD(+)</name>
        <dbReference type="ChEBI" id="CHEBI:57540"/>
    </ligand>
</feature>
<dbReference type="AlphaFoldDB" id="A0A8T7M5H1"/>
<dbReference type="GO" id="GO:0046872">
    <property type="term" value="F:metal ion binding"/>
    <property type="evidence" value="ECO:0007669"/>
    <property type="project" value="UniProtKB-UniRule"/>
</dbReference>
<evidence type="ECO:0000256" key="4">
    <source>
        <dbReference type="ARBA" id="ARBA00023027"/>
    </source>
</evidence>
<dbReference type="GO" id="GO:0003951">
    <property type="term" value="F:NAD+ kinase activity"/>
    <property type="evidence" value="ECO:0007669"/>
    <property type="project" value="UniProtKB-UniRule"/>
</dbReference>
<sequence length="274" mass="29546">MAVVSRPAPPPEAQGLADAVERLLTQEGIKVWRGIVPDGGEYARRMAECELVFVLGGDGTILHAANLAAANGVPIVGVDFGRFGFLAELSREEALDKIPAFVRGEHWVEERVMLRAEHIRSGEVMGQYQALNDIVLGRAYLSGIIDVQLVVDGEYVTTYFGDGLIVSTATGSTAYNIAAGGPVLAPNMGAIVLSALAPHLTHLSHLVVPRDSTITLHVGTRKGAAVTVDGQPDFQIQDKDMLRVTLAPFTARFARLQDKTYFYKNLANRLRRGG</sequence>
<comment type="caution">
    <text evidence="6">Lacks conserved residue(s) required for the propagation of feature annotation.</text>
</comment>
<proteinExistence type="inferred from homology"/>
<keyword evidence="4 6" id="KW-0520">NAD</keyword>
<dbReference type="Gene3D" id="2.60.200.30">
    <property type="entry name" value="Probable inorganic polyphosphate/atp-NAD kinase, domain 2"/>
    <property type="match status" value="1"/>
</dbReference>
<evidence type="ECO:0000256" key="5">
    <source>
        <dbReference type="ARBA" id="ARBA00047925"/>
    </source>
</evidence>
<dbReference type="GO" id="GO:0051287">
    <property type="term" value="F:NAD binding"/>
    <property type="evidence" value="ECO:0007669"/>
    <property type="project" value="UniProtKB-ARBA"/>
</dbReference>
<dbReference type="Pfam" id="PF01513">
    <property type="entry name" value="NAD_kinase"/>
    <property type="match status" value="1"/>
</dbReference>
<feature type="binding site" evidence="6">
    <location>
        <begin position="132"/>
        <end position="133"/>
    </location>
    <ligand>
        <name>NAD(+)</name>
        <dbReference type="ChEBI" id="CHEBI:57540"/>
    </ligand>
</feature>
<keyword evidence="10" id="KW-1185">Reference proteome</keyword>
<dbReference type="Pfam" id="PF20143">
    <property type="entry name" value="NAD_kinase_C"/>
    <property type="match status" value="1"/>
</dbReference>
<accession>A0A8T7M5H1</accession>
<comment type="subcellular location">
    <subcellularLocation>
        <location evidence="6">Cytoplasm</location>
    </subcellularLocation>
</comment>
<reference evidence="7 9" key="1">
    <citation type="submission" date="2020-06" db="EMBL/GenBank/DDBJ databases">
        <title>Anoxygenic phototrophic Chloroflexota member uses a Type I reaction center.</title>
        <authorList>
            <person name="Tsuji J.M."/>
            <person name="Shaw N.A."/>
            <person name="Nagashima S."/>
            <person name="Venkiteswaran J."/>
            <person name="Schiff S.L."/>
            <person name="Hanada S."/>
            <person name="Tank M."/>
            <person name="Neufeld J.D."/>
        </authorList>
    </citation>
    <scope>NUCLEOTIDE SEQUENCE [LARGE SCALE GENOMIC DNA]</scope>
    <source>
        <strain evidence="7">L227-S17</strain>
    </source>
</reference>
<comment type="function">
    <text evidence="6">Involved in the regulation of the intracellular balance of NAD and NADP, and is a key enzyme in the biosynthesis of NADP. Catalyzes specifically the phosphorylation on 2'-hydroxyl of the adenosine moiety of NAD to yield NADP.</text>
</comment>
<evidence type="ECO:0000313" key="7">
    <source>
        <dbReference type="EMBL" id="NWJ47324.1"/>
    </source>
</evidence>
<dbReference type="EMBL" id="JACATZ010000003">
    <property type="protein sequence ID" value="NWJ47324.1"/>
    <property type="molecule type" value="Genomic_DNA"/>
</dbReference>
<dbReference type="PANTHER" id="PTHR20275">
    <property type="entry name" value="NAD KINASE"/>
    <property type="match status" value="1"/>
</dbReference>
<keyword evidence="1 6" id="KW-0808">Transferase</keyword>
<keyword evidence="6" id="KW-0963">Cytoplasm</keyword>
<dbReference type="InterPro" id="IPR016064">
    <property type="entry name" value="NAD/diacylglycerol_kinase_sf"/>
</dbReference>
<comment type="cofactor">
    <cofactor evidence="6">
        <name>a divalent metal cation</name>
        <dbReference type="ChEBI" id="CHEBI:60240"/>
    </cofactor>
</comment>
<dbReference type="RefSeq" id="WP_341471127.1">
    <property type="nucleotide sequence ID" value="NZ_CP128400.1"/>
</dbReference>
<evidence type="ECO:0000256" key="2">
    <source>
        <dbReference type="ARBA" id="ARBA00022777"/>
    </source>
</evidence>
<evidence type="ECO:0000313" key="10">
    <source>
        <dbReference type="Proteomes" id="UP001431572"/>
    </source>
</evidence>
<dbReference type="GO" id="GO:0005737">
    <property type="term" value="C:cytoplasm"/>
    <property type="evidence" value="ECO:0007669"/>
    <property type="project" value="UniProtKB-SubCell"/>
</dbReference>
<dbReference type="GO" id="GO:0006741">
    <property type="term" value="P:NADP+ biosynthetic process"/>
    <property type="evidence" value="ECO:0007669"/>
    <property type="project" value="UniProtKB-UniRule"/>
</dbReference>
<keyword evidence="2 6" id="KW-0418">Kinase</keyword>
<keyword evidence="6" id="KW-0547">Nucleotide-binding</keyword>
<gene>
    <name evidence="6" type="primary">nadK</name>
    <name evidence="7" type="ORF">HXX08_15805</name>
    <name evidence="8" type="ORF">OZ401_002842</name>
</gene>
<dbReference type="Gene3D" id="3.40.50.10330">
    <property type="entry name" value="Probable inorganic polyphosphate/atp-NAD kinase, domain 1"/>
    <property type="match status" value="1"/>
</dbReference>
<feature type="binding site" evidence="6">
    <location>
        <position position="231"/>
    </location>
    <ligand>
        <name>NAD(+)</name>
        <dbReference type="ChEBI" id="CHEBI:57540"/>
    </ligand>
</feature>
<keyword evidence="6" id="KW-0067">ATP-binding</keyword>
<reference evidence="8" key="2">
    <citation type="journal article" date="2024" name="Nature">
        <title>Anoxygenic phototroph of the Chloroflexota uses a type I reaction centre.</title>
        <authorList>
            <person name="Tsuji J.M."/>
            <person name="Shaw N.A."/>
            <person name="Nagashima S."/>
            <person name="Venkiteswaran J.J."/>
            <person name="Schiff S.L."/>
            <person name="Watanabe T."/>
            <person name="Fukui M."/>
            <person name="Hanada S."/>
            <person name="Tank M."/>
            <person name="Neufeld J.D."/>
        </authorList>
    </citation>
    <scope>NUCLEOTIDE SEQUENCE</scope>
    <source>
        <strain evidence="8">L227-S17</strain>
    </source>
</reference>